<dbReference type="Gramene" id="Psat02G0119100-T1">
    <property type="protein sequence ID" value="KAI5434229.1"/>
    <property type="gene ID" value="KIW84_021191"/>
</dbReference>
<accession>A0A9D5B9M2</accession>
<evidence type="ECO:0000313" key="3">
    <source>
        <dbReference type="Proteomes" id="UP001058974"/>
    </source>
</evidence>
<protein>
    <recommendedName>
        <fullName evidence="4">Retrotransposon gag domain-containing protein</fullName>
    </recommendedName>
</protein>
<comment type="caution">
    <text evidence="2">The sequence shown here is derived from an EMBL/GenBank/DDBJ whole genome shotgun (WGS) entry which is preliminary data.</text>
</comment>
<dbReference type="EMBL" id="JAMSHJ010000002">
    <property type="protein sequence ID" value="KAI5434229.1"/>
    <property type="molecule type" value="Genomic_DNA"/>
</dbReference>
<dbReference type="AlphaFoldDB" id="A0A9D5B9M2"/>
<evidence type="ECO:0000256" key="1">
    <source>
        <dbReference type="SAM" id="MobiDB-lite"/>
    </source>
</evidence>
<name>A0A9D5B9M2_PEA</name>
<feature type="region of interest" description="Disordered" evidence="1">
    <location>
        <begin position="208"/>
        <end position="232"/>
    </location>
</feature>
<evidence type="ECO:0000313" key="2">
    <source>
        <dbReference type="EMBL" id="KAI5434229.1"/>
    </source>
</evidence>
<dbReference type="PANTHER" id="PTHR33223:SF11">
    <property type="entry name" value="ELEMENT PROTEIN, PUTATIVE-RELATED"/>
    <property type="match status" value="1"/>
</dbReference>
<reference evidence="2 3" key="1">
    <citation type="journal article" date="2022" name="Nat. Genet.">
        <title>Improved pea reference genome and pan-genome highlight genomic features and evolutionary characteristics.</title>
        <authorList>
            <person name="Yang T."/>
            <person name="Liu R."/>
            <person name="Luo Y."/>
            <person name="Hu S."/>
            <person name="Wang D."/>
            <person name="Wang C."/>
            <person name="Pandey M.K."/>
            <person name="Ge S."/>
            <person name="Xu Q."/>
            <person name="Li N."/>
            <person name="Li G."/>
            <person name="Huang Y."/>
            <person name="Saxena R.K."/>
            <person name="Ji Y."/>
            <person name="Li M."/>
            <person name="Yan X."/>
            <person name="He Y."/>
            <person name="Liu Y."/>
            <person name="Wang X."/>
            <person name="Xiang C."/>
            <person name="Varshney R.K."/>
            <person name="Ding H."/>
            <person name="Gao S."/>
            <person name="Zong X."/>
        </authorList>
    </citation>
    <scope>NUCLEOTIDE SEQUENCE [LARGE SCALE GENOMIC DNA]</scope>
    <source>
        <strain evidence="2 3">cv. Zhongwan 6</strain>
    </source>
</reference>
<gene>
    <name evidence="2" type="ORF">KIW84_021191</name>
</gene>
<keyword evidence="3" id="KW-1185">Reference proteome</keyword>
<proteinExistence type="predicted"/>
<dbReference type="PANTHER" id="PTHR33223">
    <property type="entry name" value="CCHC-TYPE DOMAIN-CONTAINING PROTEIN"/>
    <property type="match status" value="1"/>
</dbReference>
<dbReference type="Proteomes" id="UP001058974">
    <property type="component" value="Chromosome 2"/>
</dbReference>
<sequence length="295" mass="33275">MGDYGGANALNGRLTILNQPVNVANFQLHPNTINQLERKHFTGKVNEDANKHLQRFLTMSNTLKIDGHTEEAKKLRMFPFTLAEEAEEWFYSLPVGSITFWEEMEKSFLNEYFPASMQMFVNGLKIKTKQLIDTAVGGSTNFSTATGIKKIIEVIAANEHMELYDRCQSKLVGVIDLKLETNKIRIEDTIAAEVDKKLKQLASSSQAQGALPSATVTNPREHNNVSTVTTRSGKVDEVVEEVDEEEDQLIKVDLEIKENEVVREEVVTRKLVVKETVIEPKSVVKLPFPTRNKKK</sequence>
<evidence type="ECO:0008006" key="4">
    <source>
        <dbReference type="Google" id="ProtNLM"/>
    </source>
</evidence>
<organism evidence="2 3">
    <name type="scientific">Pisum sativum</name>
    <name type="common">Garden pea</name>
    <name type="synonym">Lathyrus oleraceus</name>
    <dbReference type="NCBI Taxonomy" id="3888"/>
    <lineage>
        <taxon>Eukaryota</taxon>
        <taxon>Viridiplantae</taxon>
        <taxon>Streptophyta</taxon>
        <taxon>Embryophyta</taxon>
        <taxon>Tracheophyta</taxon>
        <taxon>Spermatophyta</taxon>
        <taxon>Magnoliopsida</taxon>
        <taxon>eudicotyledons</taxon>
        <taxon>Gunneridae</taxon>
        <taxon>Pentapetalae</taxon>
        <taxon>rosids</taxon>
        <taxon>fabids</taxon>
        <taxon>Fabales</taxon>
        <taxon>Fabaceae</taxon>
        <taxon>Papilionoideae</taxon>
        <taxon>50 kb inversion clade</taxon>
        <taxon>NPAAA clade</taxon>
        <taxon>Hologalegina</taxon>
        <taxon>IRL clade</taxon>
        <taxon>Fabeae</taxon>
        <taxon>Lathyrus</taxon>
    </lineage>
</organism>